<evidence type="ECO:0000313" key="6">
    <source>
        <dbReference type="Proteomes" id="UP000294796"/>
    </source>
</evidence>
<keyword evidence="3" id="KW-0472">Membrane</keyword>
<name>A0A4R5U454_9GAMM</name>
<evidence type="ECO:0000259" key="4">
    <source>
        <dbReference type="PROSITE" id="PS50076"/>
    </source>
</evidence>
<dbReference type="Proteomes" id="UP000294796">
    <property type="component" value="Unassembled WGS sequence"/>
</dbReference>
<dbReference type="SUPFAM" id="SSF46565">
    <property type="entry name" value="Chaperone J-domain"/>
    <property type="match status" value="1"/>
</dbReference>
<evidence type="ECO:0000313" key="5">
    <source>
        <dbReference type="EMBL" id="TDK28512.1"/>
    </source>
</evidence>
<reference evidence="5 6" key="1">
    <citation type="submission" date="2019-03" db="EMBL/GenBank/DDBJ databases">
        <title>Luteimonas zhaokaii sp.nov., isolated from the rectal contents of Plateau pika in Yushu, Qinghai Province, China.</title>
        <authorList>
            <person name="Zhang G."/>
        </authorList>
    </citation>
    <scope>NUCLEOTIDE SEQUENCE [LARGE SCALE GENOMIC DNA]</scope>
    <source>
        <strain evidence="5 6">B9</strain>
    </source>
</reference>
<dbReference type="Pfam" id="PF00226">
    <property type="entry name" value="DnaJ"/>
    <property type="match status" value="1"/>
</dbReference>
<dbReference type="PROSITE" id="PS50076">
    <property type="entry name" value="DNAJ_2"/>
    <property type="match status" value="1"/>
</dbReference>
<dbReference type="EMBL" id="SMTF01000001">
    <property type="protein sequence ID" value="TDK28512.1"/>
    <property type="molecule type" value="Genomic_DNA"/>
</dbReference>
<keyword evidence="6" id="KW-1185">Reference proteome</keyword>
<evidence type="ECO:0000256" key="3">
    <source>
        <dbReference type="SAM" id="Phobius"/>
    </source>
</evidence>
<feature type="region of interest" description="Disordered" evidence="2">
    <location>
        <begin position="1"/>
        <end position="21"/>
    </location>
</feature>
<evidence type="ECO:0000256" key="1">
    <source>
        <dbReference type="ARBA" id="ARBA00023186"/>
    </source>
</evidence>
<dbReference type="AlphaFoldDB" id="A0A4R5U454"/>
<comment type="caution">
    <text evidence="5">The sequence shown here is derived from an EMBL/GenBank/DDBJ whole genome shotgun (WGS) entry which is preliminary data.</text>
</comment>
<protein>
    <recommendedName>
        <fullName evidence="4">J domain-containing protein</fullName>
    </recommendedName>
</protein>
<proteinExistence type="predicted"/>
<feature type="domain" description="J" evidence="4">
    <location>
        <begin position="60"/>
        <end position="150"/>
    </location>
</feature>
<accession>A0A4R5U454</accession>
<dbReference type="InterPro" id="IPR001623">
    <property type="entry name" value="DnaJ_domain"/>
</dbReference>
<dbReference type="OrthoDB" id="6028181at2"/>
<keyword evidence="1" id="KW-0143">Chaperone</keyword>
<keyword evidence="3" id="KW-0812">Transmembrane</keyword>
<evidence type="ECO:0000256" key="2">
    <source>
        <dbReference type="SAM" id="MobiDB-lite"/>
    </source>
</evidence>
<feature type="transmembrane region" description="Helical" evidence="3">
    <location>
        <begin position="164"/>
        <end position="182"/>
    </location>
</feature>
<gene>
    <name evidence="5" type="ORF">E2F46_01075</name>
</gene>
<dbReference type="CDD" id="cd06257">
    <property type="entry name" value="DnaJ"/>
    <property type="match status" value="1"/>
</dbReference>
<sequence length="298" mass="32603">MADTPHSLRPGSTYRALPSRTTWASTNSRQWPGCRKCSARAPTIELGMQGIDNSRTDFIALYRDLRVDPECTPDDFKRAYRKRVSELHPDRRGERSGGEEALKSLNLGYAAAMEFHRMHGRFPGSVAARPIAAGSRPGLHPQRHQYLQEGPDEHVAGRHGKPRWLLLVLLLLLVVLVASLLMDDDATAGTDTSAAPRAIAALVPAVQRPPAGALQVGMLPGEILALVGAPPETVDDGRHWLYGPSWVRVVCGQLTDWYSSPLKPLAGSRMRPGPGDVRDGYQPRQHCVESATPAAMQY</sequence>
<organism evidence="5 6">
    <name type="scientific">Luteimonas aestuarii</name>
    <dbReference type="NCBI Taxonomy" id="453837"/>
    <lineage>
        <taxon>Bacteria</taxon>
        <taxon>Pseudomonadati</taxon>
        <taxon>Pseudomonadota</taxon>
        <taxon>Gammaproteobacteria</taxon>
        <taxon>Lysobacterales</taxon>
        <taxon>Lysobacteraceae</taxon>
        <taxon>Luteimonas</taxon>
    </lineage>
</organism>
<dbReference type="InterPro" id="IPR036869">
    <property type="entry name" value="J_dom_sf"/>
</dbReference>
<dbReference type="Gene3D" id="1.10.287.110">
    <property type="entry name" value="DnaJ domain"/>
    <property type="match status" value="1"/>
</dbReference>
<keyword evidence="3" id="KW-1133">Transmembrane helix</keyword>